<evidence type="ECO:0000313" key="5">
    <source>
        <dbReference type="EMBL" id="MBU2690975.1"/>
    </source>
</evidence>
<keyword evidence="2" id="KW-0472">Membrane</keyword>
<dbReference type="EMBL" id="JAHJDP010000042">
    <property type="protein sequence ID" value="MBU2690975.1"/>
    <property type="molecule type" value="Genomic_DNA"/>
</dbReference>
<keyword evidence="2" id="KW-1133">Transmembrane helix</keyword>
<evidence type="ECO:0000256" key="2">
    <source>
        <dbReference type="SAM" id="Phobius"/>
    </source>
</evidence>
<name>A0A948RU83_UNCEI</name>
<evidence type="ECO:0000256" key="1">
    <source>
        <dbReference type="SAM" id="MobiDB-lite"/>
    </source>
</evidence>
<dbReference type="InterPro" id="IPR019196">
    <property type="entry name" value="ABC_transp_unknown"/>
</dbReference>
<feature type="domain" description="ABC-type uncharacterised transport system" evidence="3">
    <location>
        <begin position="178"/>
        <end position="350"/>
    </location>
</feature>
<proteinExistence type="predicted"/>
<comment type="caution">
    <text evidence="5">The sequence shown here is derived from an EMBL/GenBank/DDBJ whole genome shotgun (WGS) entry which is preliminary data.</text>
</comment>
<accession>A0A948RU83</accession>
<dbReference type="InterPro" id="IPR055396">
    <property type="entry name" value="DUF7088"/>
</dbReference>
<evidence type="ECO:0000259" key="4">
    <source>
        <dbReference type="Pfam" id="PF23357"/>
    </source>
</evidence>
<evidence type="ECO:0000259" key="3">
    <source>
        <dbReference type="Pfam" id="PF09822"/>
    </source>
</evidence>
<dbReference type="Pfam" id="PF23357">
    <property type="entry name" value="DUF7088"/>
    <property type="match status" value="1"/>
</dbReference>
<gene>
    <name evidence="5" type="ORF">KJ970_08600</name>
</gene>
<evidence type="ECO:0000313" key="6">
    <source>
        <dbReference type="Proteomes" id="UP000777784"/>
    </source>
</evidence>
<feature type="domain" description="DUF7088" evidence="4">
    <location>
        <begin position="40"/>
        <end position="144"/>
    </location>
</feature>
<dbReference type="Proteomes" id="UP000777784">
    <property type="component" value="Unassembled WGS sequence"/>
</dbReference>
<keyword evidence="2" id="KW-0812">Transmembrane</keyword>
<feature type="domain" description="ABC-type uncharacterised transport system" evidence="3">
    <location>
        <begin position="405"/>
        <end position="523"/>
    </location>
</feature>
<dbReference type="AlphaFoldDB" id="A0A948RU83"/>
<dbReference type="Pfam" id="PF09822">
    <property type="entry name" value="ABC_transp_aux"/>
    <property type="match status" value="2"/>
</dbReference>
<organism evidence="5 6">
    <name type="scientific">Eiseniibacteriota bacterium</name>
    <dbReference type="NCBI Taxonomy" id="2212470"/>
    <lineage>
        <taxon>Bacteria</taxon>
        <taxon>Candidatus Eiseniibacteriota</taxon>
    </lineage>
</organism>
<feature type="transmembrane region" description="Helical" evidence="2">
    <location>
        <begin position="12"/>
        <end position="34"/>
    </location>
</feature>
<reference evidence="5" key="1">
    <citation type="submission" date="2021-05" db="EMBL/GenBank/DDBJ databases">
        <title>Energy efficiency and biological interactions define the core microbiome of deep oligotrophic groundwater.</title>
        <authorList>
            <person name="Mehrshad M."/>
            <person name="Lopez-Fernandez M."/>
            <person name="Bell E."/>
            <person name="Bernier-Latmani R."/>
            <person name="Bertilsson S."/>
            <person name="Dopson M."/>
        </authorList>
    </citation>
    <scope>NUCLEOTIDE SEQUENCE</scope>
    <source>
        <strain evidence="5">Modern_marine.mb.64</strain>
    </source>
</reference>
<sequence>MQGNVSKTLITALEVALVLAILIVGNFVAGQYFVRLDLTEDKEYTISPSTRSILGNLDDVVSVKAYFSSDLPPRLEQMRRKVADVLDEYRNYGEGHINVEWIDPAKDPELEQQMRFLGIPQVQAQVLDKDQLQVKNVYMGIAVQYGEKRQAIPIIQDTYTLEYDLTSAILRITLDEEKVLGFLTGQGIDLDKQYQGIRRLLGEQYEVRVVNLDSGRTSIPEEIHTLIIPSPEGVTDREKYEIDQFIMRGGRAIFLIDAIRLNEQAGLQAQPVTSGLEDLLANFGVRVQKAIVQDTRFNTHASFSNGYMQYSVPYPFWPKISGPFLARDQVATSRLESLVLPWPAPMKLDVPIAGDDPLLEALSGEDRARAPELDGSGTIRSIPQPVGADSTGADEAKEAGESEAEGAPVRAYILARTSPYSETQTGRYDLTPSNNPFQPRNAKIGKSYVVAAALEGRFNSYYADRPAPSADGSEAGPDSLAEATKIKESAETQIIVLGNSFFLQDSFLGQFPENAVFFNNAVDWLTLGPELIGIRSRGATDRPLKEISDGVKTTLKVVLTLGPALLVIVLGLIRTIARRRRRAAVEADLRSAAGQRA</sequence>
<protein>
    <submittedName>
        <fullName evidence="5">GldG family protein</fullName>
    </submittedName>
</protein>
<feature type="region of interest" description="Disordered" evidence="1">
    <location>
        <begin position="369"/>
        <end position="407"/>
    </location>
</feature>
<feature type="transmembrane region" description="Helical" evidence="2">
    <location>
        <begin position="554"/>
        <end position="573"/>
    </location>
</feature>